<organism evidence="1 2">
    <name type="scientific">Colletotrichum higginsianum (strain IMI 349063)</name>
    <name type="common">Crucifer anthracnose fungus</name>
    <dbReference type="NCBI Taxonomy" id="759273"/>
    <lineage>
        <taxon>Eukaryota</taxon>
        <taxon>Fungi</taxon>
        <taxon>Dikarya</taxon>
        <taxon>Ascomycota</taxon>
        <taxon>Pezizomycotina</taxon>
        <taxon>Sordariomycetes</taxon>
        <taxon>Hypocreomycetidae</taxon>
        <taxon>Glomerellales</taxon>
        <taxon>Glomerellaceae</taxon>
        <taxon>Colletotrichum</taxon>
        <taxon>Colletotrichum destructivum species complex</taxon>
    </lineage>
</organism>
<dbReference type="AlphaFoldDB" id="H1V7W3"/>
<dbReference type="HOGENOM" id="CLU_2596488_0_0_1"/>
<evidence type="ECO:0000313" key="2">
    <source>
        <dbReference type="Proteomes" id="UP000007174"/>
    </source>
</evidence>
<proteinExistence type="predicted"/>
<evidence type="ECO:0000313" key="1">
    <source>
        <dbReference type="EMBL" id="CCF36315.1"/>
    </source>
</evidence>
<gene>
    <name evidence="1" type="ORF">CH063_01473</name>
</gene>
<dbReference type="EMBL" id="CACQ02001924">
    <property type="protein sequence ID" value="CCF36315.1"/>
    <property type="molecule type" value="Genomic_DNA"/>
</dbReference>
<sequence>MAAPTSILMQLCPSLDTPIKPCKMRCVVLGTWWTGPALPRFPCVAASRAAGCSRGRHSFGTSSSVGGRHINSLHLDIARG</sequence>
<reference evidence="2" key="1">
    <citation type="journal article" date="2012" name="Nat. Genet.">
        <title>Lifestyle transitions in plant pathogenic Colletotrichum fungi deciphered by genome and transcriptome analyses.</title>
        <authorList>
            <person name="O'Connell R.J."/>
            <person name="Thon M.R."/>
            <person name="Hacquard S."/>
            <person name="Amyotte S.G."/>
            <person name="Kleemann J."/>
            <person name="Torres M.F."/>
            <person name="Damm U."/>
            <person name="Buiate E.A."/>
            <person name="Epstein L."/>
            <person name="Alkan N."/>
            <person name="Altmueller J."/>
            <person name="Alvarado-Balderrama L."/>
            <person name="Bauser C.A."/>
            <person name="Becker C."/>
            <person name="Birren B.W."/>
            <person name="Chen Z."/>
            <person name="Choi J."/>
            <person name="Crouch J.A."/>
            <person name="Duvick J.P."/>
            <person name="Farman M.A."/>
            <person name="Gan P."/>
            <person name="Heiman D."/>
            <person name="Henrissat B."/>
            <person name="Howard R.J."/>
            <person name="Kabbage M."/>
            <person name="Koch C."/>
            <person name="Kracher B."/>
            <person name="Kubo Y."/>
            <person name="Law A.D."/>
            <person name="Lebrun M.-H."/>
            <person name="Lee Y.-H."/>
            <person name="Miyara I."/>
            <person name="Moore N."/>
            <person name="Neumann U."/>
            <person name="Nordstroem K."/>
            <person name="Panaccione D.G."/>
            <person name="Panstruga R."/>
            <person name="Place M."/>
            <person name="Proctor R.H."/>
            <person name="Prusky D."/>
            <person name="Rech G."/>
            <person name="Reinhardt R."/>
            <person name="Rollins J.A."/>
            <person name="Rounsley S."/>
            <person name="Schardl C.L."/>
            <person name="Schwartz D.C."/>
            <person name="Shenoy N."/>
            <person name="Shirasu K."/>
            <person name="Sikhakolli U.R."/>
            <person name="Stueber K."/>
            <person name="Sukno S.A."/>
            <person name="Sweigard J.A."/>
            <person name="Takano Y."/>
            <person name="Takahara H."/>
            <person name="Trail F."/>
            <person name="van der Does H.C."/>
            <person name="Voll L.M."/>
            <person name="Will I."/>
            <person name="Young S."/>
            <person name="Zeng Q."/>
            <person name="Zhang J."/>
            <person name="Zhou S."/>
            <person name="Dickman M.B."/>
            <person name="Schulze-Lefert P."/>
            <person name="Ver Loren van Themaat E."/>
            <person name="Ma L.-J."/>
            <person name="Vaillancourt L.J."/>
        </authorList>
    </citation>
    <scope>NUCLEOTIDE SEQUENCE [LARGE SCALE GENOMIC DNA]</scope>
    <source>
        <strain evidence="2">IMI 349063</strain>
    </source>
</reference>
<name>H1V7W3_COLHI</name>
<accession>H1V7W3</accession>
<feature type="non-terminal residue" evidence="1">
    <location>
        <position position="80"/>
    </location>
</feature>
<dbReference type="Proteomes" id="UP000007174">
    <property type="component" value="Unassembled WGS sequence"/>
</dbReference>
<protein>
    <submittedName>
        <fullName evidence="1">Uncharacterized protein</fullName>
    </submittedName>
</protein>